<name>A0A9X2D747_9ACTN</name>
<keyword evidence="2" id="KW-1185">Reference proteome</keyword>
<evidence type="ECO:0000313" key="1">
    <source>
        <dbReference type="EMBL" id="MCM0620027.1"/>
    </source>
</evidence>
<dbReference type="EMBL" id="JAMOIL010000007">
    <property type="protein sequence ID" value="MCM0620027.1"/>
    <property type="molecule type" value="Genomic_DNA"/>
</dbReference>
<dbReference type="Proteomes" id="UP001139485">
    <property type="component" value="Unassembled WGS sequence"/>
</dbReference>
<protein>
    <submittedName>
        <fullName evidence="1">Uncharacterized protein</fullName>
    </submittedName>
</protein>
<accession>A0A9X2D747</accession>
<proteinExistence type="predicted"/>
<organism evidence="1 2">
    <name type="scientific">Nocardioides bruguierae</name>
    <dbReference type="NCBI Taxonomy" id="2945102"/>
    <lineage>
        <taxon>Bacteria</taxon>
        <taxon>Bacillati</taxon>
        <taxon>Actinomycetota</taxon>
        <taxon>Actinomycetes</taxon>
        <taxon>Propionibacteriales</taxon>
        <taxon>Nocardioidaceae</taxon>
        <taxon>Nocardioides</taxon>
    </lineage>
</organism>
<gene>
    <name evidence="1" type="ORF">M8330_06925</name>
</gene>
<dbReference type="AlphaFoldDB" id="A0A9X2D747"/>
<evidence type="ECO:0000313" key="2">
    <source>
        <dbReference type="Proteomes" id="UP001139485"/>
    </source>
</evidence>
<sequence length="439" mass="45897">MTTATAAAFSTIPGTVGAEAQAESAGLGPAWGSRADHWLPRIADSQQAAGAELAHGTARDGQGRLLAGAAVTFEVWPTDEEVSAMSGEGGVVLKPIAKAVTDEDGSFDLVADTARARAANLVVGQSRDYTIVLQGADGEFTTLHGSMQVGADEIASARHVARDGLLVGTDLSLSANSIDVELKTGDSSNLRGSLTATDSSEDYATEVERGAQSVVVSSRQQVVASDATTDETNYTCSYSEKDLGKRRVNVGSVLLDAYGVTGRVIYKSGTESTLGVGVSGTGKFGSFTSSGSVNRKSTSTVKFGRIGKKTSEYFDTYFRFSKYCVIYHSPGPTKEVTVKATNFSGGAPEARGAVPPDPSRSYCVPYAAGSESESEEQHAITWTNGAKLGGKIGIDLSSRTGFSSTSQVNFVFNKTRKLCGTHGDPGDSPRMLVVKPRSY</sequence>
<reference evidence="1" key="1">
    <citation type="submission" date="2022-05" db="EMBL/GenBank/DDBJ databases">
        <authorList>
            <person name="Tuo L."/>
        </authorList>
    </citation>
    <scope>NUCLEOTIDE SEQUENCE</scope>
    <source>
        <strain evidence="1">BSK12Z-4</strain>
    </source>
</reference>
<comment type="caution">
    <text evidence="1">The sequence shown here is derived from an EMBL/GenBank/DDBJ whole genome shotgun (WGS) entry which is preliminary data.</text>
</comment>